<dbReference type="InterPro" id="IPR011990">
    <property type="entry name" value="TPR-like_helical_dom_sf"/>
</dbReference>
<feature type="region of interest" description="Disordered" evidence="4">
    <location>
        <begin position="748"/>
        <end position="779"/>
    </location>
</feature>
<proteinExistence type="predicted"/>
<keyword evidence="2 3" id="KW-0802">TPR repeat</keyword>
<feature type="compositionally biased region" description="Polar residues" evidence="4">
    <location>
        <begin position="363"/>
        <end position="374"/>
    </location>
</feature>
<dbReference type="PROSITE" id="PS50005">
    <property type="entry name" value="TPR"/>
    <property type="match status" value="2"/>
</dbReference>
<evidence type="ECO:0000313" key="5">
    <source>
        <dbReference type="EMBL" id="THV69511.1"/>
    </source>
</evidence>
<evidence type="ECO:0000313" key="6">
    <source>
        <dbReference type="Proteomes" id="UP000304951"/>
    </source>
</evidence>
<dbReference type="Proteomes" id="UP000304951">
    <property type="component" value="Unassembled WGS sequence"/>
</dbReference>
<dbReference type="InterPro" id="IPR019734">
    <property type="entry name" value="TPR_rpt"/>
</dbReference>
<evidence type="ECO:0000256" key="2">
    <source>
        <dbReference type="ARBA" id="ARBA00022803"/>
    </source>
</evidence>
<dbReference type="EMBL" id="QZAF01000250">
    <property type="protein sequence ID" value="THV69511.1"/>
    <property type="molecule type" value="Genomic_DNA"/>
</dbReference>
<protein>
    <submittedName>
        <fullName evidence="5">TPR-like protein</fullName>
    </submittedName>
</protein>
<dbReference type="PANTHER" id="PTHR16193">
    <property type="entry name" value="TETRATRICOPEPTIDE REPEAT PROTEIN 27"/>
    <property type="match status" value="1"/>
</dbReference>
<reference evidence="5 6" key="1">
    <citation type="submission" date="2018-10" db="EMBL/GenBank/DDBJ databases">
        <title>Fifty Aureobasidium pullulans genomes reveal a recombining polyextremotolerant generalist.</title>
        <authorList>
            <person name="Gostincar C."/>
            <person name="Turk M."/>
            <person name="Zajc J."/>
            <person name="Gunde-Cimerman N."/>
        </authorList>
    </citation>
    <scope>NUCLEOTIDE SEQUENCE [LARGE SCALE GENOMIC DNA]</scope>
    <source>
        <strain evidence="5 6">EXF-11900</strain>
    </source>
</reference>
<name>A0A4S8SG56_AURPU</name>
<evidence type="ECO:0000256" key="4">
    <source>
        <dbReference type="SAM" id="MobiDB-lite"/>
    </source>
</evidence>
<feature type="repeat" description="TPR" evidence="3">
    <location>
        <begin position="660"/>
        <end position="693"/>
    </location>
</feature>
<evidence type="ECO:0000256" key="3">
    <source>
        <dbReference type="PROSITE-ProRule" id="PRU00339"/>
    </source>
</evidence>
<keyword evidence="1" id="KW-0677">Repeat</keyword>
<feature type="repeat" description="TPR" evidence="3">
    <location>
        <begin position="694"/>
        <end position="727"/>
    </location>
</feature>
<feature type="compositionally biased region" description="Acidic residues" evidence="4">
    <location>
        <begin position="608"/>
        <end position="620"/>
    </location>
</feature>
<gene>
    <name evidence="5" type="ORF">D6D28_05844</name>
</gene>
<dbReference type="PANTHER" id="PTHR16193:SF0">
    <property type="entry name" value="TETRATRICOPEPTIDE REPEAT PROTEIN 27"/>
    <property type="match status" value="1"/>
</dbReference>
<feature type="region of interest" description="Disordered" evidence="4">
    <location>
        <begin position="356"/>
        <end position="378"/>
    </location>
</feature>
<organism evidence="5 6">
    <name type="scientific">Aureobasidium pullulans</name>
    <name type="common">Black yeast</name>
    <name type="synonym">Pullularia pullulans</name>
    <dbReference type="NCBI Taxonomy" id="5580"/>
    <lineage>
        <taxon>Eukaryota</taxon>
        <taxon>Fungi</taxon>
        <taxon>Dikarya</taxon>
        <taxon>Ascomycota</taxon>
        <taxon>Pezizomycotina</taxon>
        <taxon>Dothideomycetes</taxon>
        <taxon>Dothideomycetidae</taxon>
        <taxon>Dothideales</taxon>
        <taxon>Saccotheciaceae</taxon>
        <taxon>Aureobasidium</taxon>
    </lineage>
</organism>
<dbReference type="AlphaFoldDB" id="A0A4S8SG56"/>
<accession>A0A4S8SG56</accession>
<feature type="compositionally biased region" description="Basic and acidic residues" evidence="4">
    <location>
        <begin position="770"/>
        <end position="779"/>
    </location>
</feature>
<evidence type="ECO:0000256" key="1">
    <source>
        <dbReference type="ARBA" id="ARBA00022737"/>
    </source>
</evidence>
<dbReference type="Gene3D" id="1.25.40.10">
    <property type="entry name" value="Tetratricopeptide repeat domain"/>
    <property type="match status" value="1"/>
</dbReference>
<sequence>MFRGDFRKGHEAEAEAESSAFENFQTLPFQARSDQGSREIIVARFTDRKHYKSVTNMADALQTLFRGSLPDEISGLLAERLSELESGDFSALLQSKDAQELLGRSAGSELDETKLKDCATWNEYVSIRLNRILAADQENAKYKQRIFFIIGYAALLAFLQSNATGPPLPFTPSQTVLPQEVAEDKQQVTVLRRQLIASLAVDGIAAYRLTPNIELLCLANVIISNPDILENIPVARWARLRVTFMHQRLLSEDCGTLQDKIFADVDAIQEQFFDVSLKVKSKVSNDEAKVEFLLERASIETFYGLDKKARVDLDQAAAEQGFQFALTGILGRRTKFQQHDVSQLVVLAKSAQNTEDAKGVKSSEVQTEGANSGPKNVDLNDDTLLESISFTEKPTLNLDVQTKESLPPALAELDPSNQPKLLPLDSIILLALASSITNTSPANGLTREETLPYATRVLEGGSSNWQVYTQGLLVRSRMEGYRSRTIERGLLQLQAVVDQVIADTTETPADGNADVTATSFLRKGESEDSAPASERLRYIFQIAAPTRWELEGELAQRWVTLGGLRSALDIYVRLEMWAEAALCYAATEKEETAKKLVRRQLFHATNNGDEDNAGDEETWEGPERQPPPADAARLYCIIGDLDQDASMYEKAWGVSGQRYARAQRSLGRMYIGQRDMLKAADAYAKSLRANQLNHASWFAMGCCLLELAQFEKAAEAFSRTVQLEETDAEAWSNLAAALLKNQIPTADDEPAAPAVELAEDEDESMAPQTKKPDPQQNKKDALRALKRAATLKHDSHRIWENLLIVAASLSPPDYDTVLTAQRHIVDLRSKTNGESCIDVEIMEHMIRHVIALNDEYDPSKPGFERLLVEMFDKKIVPLITSSRELWQLYAKLSLWRKKPATALDANEKAWRAVTSQPGWETESEGRWNVIVDATVDLCDAYESLGQMEKTEGMAAGTGALVAKDWKFKARSAIRSIMGKGKDCWEDTEGWERLKEALEGLRG</sequence>
<feature type="region of interest" description="Disordered" evidence="4">
    <location>
        <begin position="605"/>
        <end position="628"/>
    </location>
</feature>
<comment type="caution">
    <text evidence="5">The sequence shown here is derived from an EMBL/GenBank/DDBJ whole genome shotgun (WGS) entry which is preliminary data.</text>
</comment>
<dbReference type="SMART" id="SM00028">
    <property type="entry name" value="TPR"/>
    <property type="match status" value="3"/>
</dbReference>
<dbReference type="SUPFAM" id="SSF48452">
    <property type="entry name" value="TPR-like"/>
    <property type="match status" value="1"/>
</dbReference>
<dbReference type="InterPro" id="IPR044244">
    <property type="entry name" value="TTC27/Emw1"/>
</dbReference>